<feature type="compositionally biased region" description="Basic and acidic residues" evidence="1">
    <location>
        <begin position="392"/>
        <end position="407"/>
    </location>
</feature>
<accession>A0AAN6G6U2</accession>
<dbReference type="AlphaFoldDB" id="A0AAN6G6U2"/>
<organism evidence="2 3">
    <name type="scientific">Tilletia horrida</name>
    <dbReference type="NCBI Taxonomy" id="155126"/>
    <lineage>
        <taxon>Eukaryota</taxon>
        <taxon>Fungi</taxon>
        <taxon>Dikarya</taxon>
        <taxon>Basidiomycota</taxon>
        <taxon>Ustilaginomycotina</taxon>
        <taxon>Exobasidiomycetes</taxon>
        <taxon>Tilletiales</taxon>
        <taxon>Tilletiaceae</taxon>
        <taxon>Tilletia</taxon>
    </lineage>
</organism>
<feature type="region of interest" description="Disordered" evidence="1">
    <location>
        <begin position="388"/>
        <end position="408"/>
    </location>
</feature>
<sequence length="471" mass="50728">MDGDDGLLALLHLDDGDGDGEGPRTHTAPTASSTAGAATATAQETPREARVRRAIEAAKRSFVPVREDNSWFLSAELRALLDVRIVQPPPPPASSTGIKDDEDEDEWTDCEQVQIEHGSLDDFLIAQLRVDKRASNKLDWSLSALYGNDCTRAALTLALALLRTCHWDITLAALHSLPSTSSSSSADFSTWTLPPAPIENDLMSTARKGKGRAATLEPAFGFGKEALDVAIRSISRLLHLQEASAQLRPLALLLASRALQQLPHEGLRESVWDGEREIEGGWQTVHWTNTPGLSLSLGHLCAQLEHWRAATSAYALYIGTRGPLRIPSRHLALSLAHLALTTPAEEEARKACTLLARAFAASYISATPAGAARQDAIADIAQSQLFTPQAQEDGHGRGDEGRQDPEAHTFVPLLPPEAAVALLRCGPARKGALTLVECASRLGRFLSGSADGADEVMEEDERVQIRSVRTL</sequence>
<reference evidence="2" key="1">
    <citation type="journal article" date="2023" name="PhytoFront">
        <title>Draft Genome Resources of Seven Strains of Tilletia horrida, Causal Agent of Kernel Smut of Rice.</title>
        <authorList>
            <person name="Khanal S."/>
            <person name="Antony Babu S."/>
            <person name="Zhou X.G."/>
        </authorList>
    </citation>
    <scope>NUCLEOTIDE SEQUENCE</scope>
    <source>
        <strain evidence="2">TX3</strain>
    </source>
</reference>
<protein>
    <submittedName>
        <fullName evidence="2">Uncharacterized protein</fullName>
    </submittedName>
</protein>
<feature type="region of interest" description="Disordered" evidence="1">
    <location>
        <begin position="1"/>
        <end position="48"/>
    </location>
</feature>
<feature type="compositionally biased region" description="Low complexity" evidence="1">
    <location>
        <begin position="25"/>
        <end position="44"/>
    </location>
</feature>
<evidence type="ECO:0000313" key="3">
    <source>
        <dbReference type="Proteomes" id="UP001176521"/>
    </source>
</evidence>
<dbReference type="EMBL" id="JAPDMQ010000475">
    <property type="protein sequence ID" value="KAK0524006.1"/>
    <property type="molecule type" value="Genomic_DNA"/>
</dbReference>
<proteinExistence type="predicted"/>
<comment type="caution">
    <text evidence="2">The sequence shown here is derived from an EMBL/GenBank/DDBJ whole genome shotgun (WGS) entry which is preliminary data.</text>
</comment>
<keyword evidence="3" id="KW-1185">Reference proteome</keyword>
<name>A0AAN6G6U2_9BASI</name>
<gene>
    <name evidence="2" type="ORF">OC842_005965</name>
</gene>
<evidence type="ECO:0000313" key="2">
    <source>
        <dbReference type="EMBL" id="KAK0524006.1"/>
    </source>
</evidence>
<dbReference type="Proteomes" id="UP001176521">
    <property type="component" value="Unassembled WGS sequence"/>
</dbReference>
<feature type="compositionally biased region" description="Low complexity" evidence="1">
    <location>
        <begin position="1"/>
        <end position="11"/>
    </location>
</feature>
<evidence type="ECO:0000256" key="1">
    <source>
        <dbReference type="SAM" id="MobiDB-lite"/>
    </source>
</evidence>